<feature type="transmembrane region" description="Helical" evidence="1">
    <location>
        <begin position="233"/>
        <end position="254"/>
    </location>
</feature>
<keyword evidence="1" id="KW-0472">Membrane</keyword>
<evidence type="ECO:0000313" key="3">
    <source>
        <dbReference type="Proteomes" id="UP000544222"/>
    </source>
</evidence>
<feature type="transmembrane region" description="Helical" evidence="1">
    <location>
        <begin position="168"/>
        <end position="188"/>
    </location>
</feature>
<accession>A0A7W5DS20</accession>
<dbReference type="AlphaFoldDB" id="A0A7W5DS20"/>
<evidence type="ECO:0008006" key="4">
    <source>
        <dbReference type="Google" id="ProtNLM"/>
    </source>
</evidence>
<dbReference type="EMBL" id="JACHYB010000001">
    <property type="protein sequence ID" value="MBB3187198.1"/>
    <property type="molecule type" value="Genomic_DNA"/>
</dbReference>
<evidence type="ECO:0000313" key="2">
    <source>
        <dbReference type="EMBL" id="MBB3187198.1"/>
    </source>
</evidence>
<keyword evidence="3" id="KW-1185">Reference proteome</keyword>
<organism evidence="2 3">
    <name type="scientific">Microbacter margulisiae</name>
    <dbReference type="NCBI Taxonomy" id="1350067"/>
    <lineage>
        <taxon>Bacteria</taxon>
        <taxon>Pseudomonadati</taxon>
        <taxon>Bacteroidota</taxon>
        <taxon>Bacteroidia</taxon>
        <taxon>Bacteroidales</taxon>
        <taxon>Porphyromonadaceae</taxon>
        <taxon>Microbacter</taxon>
    </lineage>
</organism>
<proteinExistence type="predicted"/>
<dbReference type="RefSeq" id="WP_183412991.1">
    <property type="nucleotide sequence ID" value="NZ_JACHYB010000001.1"/>
</dbReference>
<feature type="transmembrane region" description="Helical" evidence="1">
    <location>
        <begin position="138"/>
        <end position="156"/>
    </location>
</feature>
<dbReference type="Proteomes" id="UP000544222">
    <property type="component" value="Unassembled WGS sequence"/>
</dbReference>
<name>A0A7W5DS20_9PORP</name>
<reference evidence="2 3" key="1">
    <citation type="submission" date="2020-08" db="EMBL/GenBank/DDBJ databases">
        <title>Genomic Encyclopedia of Type Strains, Phase IV (KMG-IV): sequencing the most valuable type-strain genomes for metagenomic binning, comparative biology and taxonomic classification.</title>
        <authorList>
            <person name="Goeker M."/>
        </authorList>
    </citation>
    <scope>NUCLEOTIDE SEQUENCE [LARGE SCALE GENOMIC DNA]</scope>
    <source>
        <strain evidence="2 3">DSM 27471</strain>
    </source>
</reference>
<comment type="caution">
    <text evidence="2">The sequence shown here is derived from an EMBL/GenBank/DDBJ whole genome shotgun (WGS) entry which is preliminary data.</text>
</comment>
<protein>
    <recommendedName>
        <fullName evidence="4">O-antigen ligase like membrane protein</fullName>
    </recommendedName>
</protein>
<feature type="transmembrane region" description="Helical" evidence="1">
    <location>
        <begin position="83"/>
        <end position="100"/>
    </location>
</feature>
<sequence length="412" mass="47553">MSKTSDFLHSRYLQIFSLSCILIETCGIRFFQGLGSLLLCLVIVFNLRYVKKIRIYGLLLFAGLIIIFSILQYSKNGSVESTLNTVLIMVASYMFSLSYIGQPQQMLIDLYVTLRLFIIHAFISIFVFIILHPLIRPFLLNGMPYVTIYYLFYYFIPNDGFPRITGLFWEPGTLQFLANVFLFISIYNGKKLKHLMWIVVVVVFTISSTGFVLLMINALFFMNINRKMARMNYSIVFISIIVMFFMPVLSNAIYSKLTTNLSGLIRFSNTYVEFKLLMLHPLVGVDFNVHSLIDNIEFNNIEEAFWGANSPFLPYKYGSIPGGLTNGFLGLLLNWGLFIGIYIYYLFYKSKFFPSSKYASYFLLLVIVANMSEGLTDTAFFYIFVISTLVFGKRNIKIYNKKPLVDDNYCVK</sequence>
<feature type="transmembrane region" description="Helical" evidence="1">
    <location>
        <begin position="112"/>
        <end position="131"/>
    </location>
</feature>
<feature type="transmembrane region" description="Helical" evidence="1">
    <location>
        <begin position="359"/>
        <end position="392"/>
    </location>
</feature>
<evidence type="ECO:0000256" key="1">
    <source>
        <dbReference type="SAM" id="Phobius"/>
    </source>
</evidence>
<gene>
    <name evidence="2" type="ORF">FHX64_001361</name>
</gene>
<feature type="transmembrane region" description="Helical" evidence="1">
    <location>
        <begin position="328"/>
        <end position="347"/>
    </location>
</feature>
<feature type="transmembrane region" description="Helical" evidence="1">
    <location>
        <begin position="195"/>
        <end position="221"/>
    </location>
</feature>
<feature type="transmembrane region" description="Helical" evidence="1">
    <location>
        <begin position="53"/>
        <end position="71"/>
    </location>
</feature>
<keyword evidence="1" id="KW-0812">Transmembrane</keyword>
<feature type="transmembrane region" description="Helical" evidence="1">
    <location>
        <begin position="21"/>
        <end position="47"/>
    </location>
</feature>
<keyword evidence="1" id="KW-1133">Transmembrane helix</keyword>